<dbReference type="PANTHER" id="PTHR31676:SF92">
    <property type="entry name" value="XYLANASE INHIBITOR C-TERMINAL DOMAIN-CONTAINING PROTEIN"/>
    <property type="match status" value="1"/>
</dbReference>
<proteinExistence type="predicted"/>
<reference evidence="4" key="1">
    <citation type="submission" date="2024-06" db="EMBL/GenBank/DDBJ databases">
        <authorList>
            <person name="Ryan C."/>
        </authorList>
    </citation>
    <scope>NUCLEOTIDE SEQUENCE [LARGE SCALE GENOMIC DNA]</scope>
</reference>
<dbReference type="SUPFAM" id="SSF141562">
    <property type="entry name" value="At5g01610-like"/>
    <property type="match status" value="1"/>
</dbReference>
<keyword evidence="4" id="KW-1185">Reference proteome</keyword>
<dbReference type="AlphaFoldDB" id="A0ABC9DPG5"/>
<dbReference type="Proteomes" id="UP001497457">
    <property type="component" value="Chromosome 34rd"/>
</dbReference>
<dbReference type="PANTHER" id="PTHR31676">
    <property type="entry name" value="T31J12.3 PROTEIN-RELATED"/>
    <property type="match status" value="1"/>
</dbReference>
<dbReference type="EMBL" id="OZ075144">
    <property type="protein sequence ID" value="CAL5042543.1"/>
    <property type="molecule type" value="Genomic_DNA"/>
</dbReference>
<dbReference type="EMBL" id="OZ075144">
    <property type="protein sequence ID" value="CAL5042545.1"/>
    <property type="molecule type" value="Genomic_DNA"/>
</dbReference>
<evidence type="ECO:0000313" key="3">
    <source>
        <dbReference type="EMBL" id="CAL5042545.1"/>
    </source>
</evidence>
<reference evidence="2 4" key="2">
    <citation type="submission" date="2024-10" db="EMBL/GenBank/DDBJ databases">
        <authorList>
            <person name="Ryan C."/>
        </authorList>
    </citation>
    <scope>NUCLEOTIDE SEQUENCE [LARGE SCALE GENOMIC DNA]</scope>
</reference>
<evidence type="ECO:0000313" key="2">
    <source>
        <dbReference type="EMBL" id="CAL5042543.1"/>
    </source>
</evidence>
<protein>
    <submittedName>
        <fullName evidence="2">Uncharacterized protein</fullName>
    </submittedName>
</protein>
<dbReference type="Gene3D" id="2.30.240.10">
    <property type="entry name" value="At5g01610-like"/>
    <property type="match status" value="1"/>
</dbReference>
<dbReference type="Pfam" id="PF04398">
    <property type="entry name" value="DUF538"/>
    <property type="match status" value="1"/>
</dbReference>
<feature type="signal peptide" evidence="1">
    <location>
        <begin position="1"/>
        <end position="22"/>
    </location>
</feature>
<sequence>MATHHILLVAGLLASIHHIAYATATTSVNLTADATATAYDILEKNNLPRGLLPNGVQSYTLSPDGKFVVTLSGQCEFPINVGGQSFKFRFDSTVGGVIKAGSIQEVYGVRVQIKFGFLGLRQVNRAGDQLTLQVQQFAQSFPVSAFAASPSCS</sequence>
<accession>A0ABC9DPG5</accession>
<dbReference type="InterPro" id="IPR007493">
    <property type="entry name" value="DUF538"/>
</dbReference>
<feature type="chain" id="PRO_5044721803" evidence="1">
    <location>
        <begin position="23"/>
        <end position="153"/>
    </location>
</feature>
<organism evidence="2 4">
    <name type="scientific">Urochloa decumbens</name>
    <dbReference type="NCBI Taxonomy" id="240449"/>
    <lineage>
        <taxon>Eukaryota</taxon>
        <taxon>Viridiplantae</taxon>
        <taxon>Streptophyta</taxon>
        <taxon>Embryophyta</taxon>
        <taxon>Tracheophyta</taxon>
        <taxon>Spermatophyta</taxon>
        <taxon>Magnoliopsida</taxon>
        <taxon>Liliopsida</taxon>
        <taxon>Poales</taxon>
        <taxon>Poaceae</taxon>
        <taxon>PACMAD clade</taxon>
        <taxon>Panicoideae</taxon>
        <taxon>Panicodae</taxon>
        <taxon>Paniceae</taxon>
        <taxon>Melinidinae</taxon>
        <taxon>Urochloa</taxon>
    </lineage>
</organism>
<name>A0ABC9DPG5_9POAL</name>
<gene>
    <name evidence="2" type="ORF">URODEC1_LOCUS87264</name>
    <name evidence="3" type="ORF">URODEC1_LOCUS87265</name>
</gene>
<keyword evidence="1" id="KW-0732">Signal</keyword>
<evidence type="ECO:0000256" key="1">
    <source>
        <dbReference type="SAM" id="SignalP"/>
    </source>
</evidence>
<dbReference type="InterPro" id="IPR036758">
    <property type="entry name" value="At5g01610-like"/>
</dbReference>
<evidence type="ECO:0000313" key="4">
    <source>
        <dbReference type="Proteomes" id="UP001497457"/>
    </source>
</evidence>